<gene>
    <name evidence="2" type="ORF">M378DRAFT_380676</name>
</gene>
<accession>A0A0C2S4G3</accession>
<protein>
    <submittedName>
        <fullName evidence="2">Uncharacterized protein</fullName>
    </submittedName>
</protein>
<sequence>MLGDSLTEGKQQRSSRRTFSSGNDPNAVDGYPGPPQDPRDRDVLWLIDRRTTPDETHRNNTGPSSSHQTYCMGHEPLTTYIVLAVVSLQLASRHRTLLE</sequence>
<dbReference type="EMBL" id="KN818365">
    <property type="protein sequence ID" value="KIL57565.1"/>
    <property type="molecule type" value="Genomic_DNA"/>
</dbReference>
<evidence type="ECO:0000256" key="1">
    <source>
        <dbReference type="SAM" id="MobiDB-lite"/>
    </source>
</evidence>
<dbReference type="AlphaFoldDB" id="A0A0C2S4G3"/>
<evidence type="ECO:0000313" key="2">
    <source>
        <dbReference type="EMBL" id="KIL57565.1"/>
    </source>
</evidence>
<dbReference type="InParanoid" id="A0A0C2S4G3"/>
<dbReference type="STRING" id="946122.A0A0C2S4G3"/>
<dbReference type="Proteomes" id="UP000054549">
    <property type="component" value="Unassembled WGS sequence"/>
</dbReference>
<proteinExistence type="predicted"/>
<feature type="region of interest" description="Disordered" evidence="1">
    <location>
        <begin position="1"/>
        <end position="70"/>
    </location>
</feature>
<feature type="compositionally biased region" description="Polar residues" evidence="1">
    <location>
        <begin position="59"/>
        <end position="69"/>
    </location>
</feature>
<feature type="compositionally biased region" description="Basic and acidic residues" evidence="1">
    <location>
        <begin position="37"/>
        <end position="58"/>
    </location>
</feature>
<name>A0A0C2S4G3_AMAMK</name>
<reference evidence="2 3" key="1">
    <citation type="submission" date="2014-04" db="EMBL/GenBank/DDBJ databases">
        <title>Evolutionary Origins and Diversification of the Mycorrhizal Mutualists.</title>
        <authorList>
            <consortium name="DOE Joint Genome Institute"/>
            <consortium name="Mycorrhizal Genomics Consortium"/>
            <person name="Kohler A."/>
            <person name="Kuo A."/>
            <person name="Nagy L.G."/>
            <person name="Floudas D."/>
            <person name="Copeland A."/>
            <person name="Barry K.W."/>
            <person name="Cichocki N."/>
            <person name="Veneault-Fourrey C."/>
            <person name="LaButti K."/>
            <person name="Lindquist E.A."/>
            <person name="Lipzen A."/>
            <person name="Lundell T."/>
            <person name="Morin E."/>
            <person name="Murat C."/>
            <person name="Riley R."/>
            <person name="Ohm R."/>
            <person name="Sun H."/>
            <person name="Tunlid A."/>
            <person name="Henrissat B."/>
            <person name="Grigoriev I.V."/>
            <person name="Hibbett D.S."/>
            <person name="Martin F."/>
        </authorList>
    </citation>
    <scope>NUCLEOTIDE SEQUENCE [LARGE SCALE GENOMIC DNA]</scope>
    <source>
        <strain evidence="2 3">Koide BX008</strain>
    </source>
</reference>
<keyword evidence="3" id="KW-1185">Reference proteome</keyword>
<dbReference type="HOGENOM" id="CLU_181656_0_0_1"/>
<evidence type="ECO:0000313" key="3">
    <source>
        <dbReference type="Proteomes" id="UP000054549"/>
    </source>
</evidence>
<organism evidence="2 3">
    <name type="scientific">Amanita muscaria (strain Koide BX008)</name>
    <dbReference type="NCBI Taxonomy" id="946122"/>
    <lineage>
        <taxon>Eukaryota</taxon>
        <taxon>Fungi</taxon>
        <taxon>Dikarya</taxon>
        <taxon>Basidiomycota</taxon>
        <taxon>Agaricomycotina</taxon>
        <taxon>Agaricomycetes</taxon>
        <taxon>Agaricomycetidae</taxon>
        <taxon>Agaricales</taxon>
        <taxon>Pluteineae</taxon>
        <taxon>Amanitaceae</taxon>
        <taxon>Amanita</taxon>
    </lineage>
</organism>